<evidence type="ECO:0000313" key="1">
    <source>
        <dbReference type="EnsemblPlants" id="AVESA.00010b.r2.7CG0677690.1.CDS"/>
    </source>
</evidence>
<reference evidence="1" key="1">
    <citation type="submission" date="2021-05" db="EMBL/GenBank/DDBJ databases">
        <authorList>
            <person name="Scholz U."/>
            <person name="Mascher M."/>
            <person name="Fiebig A."/>
        </authorList>
    </citation>
    <scope>NUCLEOTIDE SEQUENCE [LARGE SCALE GENOMIC DNA]</scope>
</reference>
<protein>
    <submittedName>
        <fullName evidence="1">Uncharacterized protein</fullName>
    </submittedName>
</protein>
<name>A0ACD6A097_AVESA</name>
<dbReference type="EnsemblPlants" id="AVESA.00010b.r2.7CG0677690.1">
    <property type="protein sequence ID" value="AVESA.00010b.r2.7CG0677690.1.CDS"/>
    <property type="gene ID" value="AVESA.00010b.r2.7CG0677690"/>
</dbReference>
<evidence type="ECO:0000313" key="2">
    <source>
        <dbReference type="Proteomes" id="UP001732700"/>
    </source>
</evidence>
<keyword evidence="2" id="KW-1185">Reference proteome</keyword>
<organism evidence="1 2">
    <name type="scientific">Avena sativa</name>
    <name type="common">Oat</name>
    <dbReference type="NCBI Taxonomy" id="4498"/>
    <lineage>
        <taxon>Eukaryota</taxon>
        <taxon>Viridiplantae</taxon>
        <taxon>Streptophyta</taxon>
        <taxon>Embryophyta</taxon>
        <taxon>Tracheophyta</taxon>
        <taxon>Spermatophyta</taxon>
        <taxon>Magnoliopsida</taxon>
        <taxon>Liliopsida</taxon>
        <taxon>Poales</taxon>
        <taxon>Poaceae</taxon>
        <taxon>BOP clade</taxon>
        <taxon>Pooideae</taxon>
        <taxon>Poodae</taxon>
        <taxon>Poeae</taxon>
        <taxon>Poeae Chloroplast Group 1 (Aveneae type)</taxon>
        <taxon>Aveninae</taxon>
        <taxon>Avena</taxon>
    </lineage>
</organism>
<proteinExistence type="predicted"/>
<dbReference type="Proteomes" id="UP001732700">
    <property type="component" value="Chromosome 7C"/>
</dbReference>
<sequence length="548" mass="62057">MLRCQRWRKQWQYAGTSPLPEEGYFKIVVASDYLSVIQRIQAEVADRSESEASPQLPPPLSPPPLCPLEPRGQTHGRACIYNVRTTPPRSKTALWLSPPRSSRTFQFQGLGFGVFLDLINLILFRLGAGCRRERMADAPASPVAAGGSHDGGSPSAGGARERDRFLPVADISRIMRRAIPPNGKIDKDAKEALQELVSEFIAFITSEASDKCKREKRETMTGDDLLWAMAALGFENYIEPLKLYLHKYTEMSLLDEGMEMEQCEQPEVMPPPHCPADGSAEMGHEKGKDELPNGDPKPYNITVHQFFPEAMTVPLPCEVLPCRMEVEPNTMPLNDVRDWSELPLDALSAIFMKLGTIEILMGAGLVCRSWLVTAKSPELWRFVEMTRHKVVFSKAESVMCKMAKVAIDRSDGRMESFWAQKFVSSELLDYIASRGDSLKSIRLVASGYFWDDAVTRLAAKCPMLEEIEYSYQKQSGYFFKVIGAVRPGLKRLRIHMPWYDSDAMEREIRMDQHHSDDEDEEEEEEPYEAWEAKHNQEAFAIAENLHEL</sequence>
<accession>A0ACD6A097</accession>
<reference evidence="1" key="2">
    <citation type="submission" date="2025-09" db="UniProtKB">
        <authorList>
            <consortium name="EnsemblPlants"/>
        </authorList>
    </citation>
    <scope>IDENTIFICATION</scope>
</reference>